<evidence type="ECO:0000313" key="2">
    <source>
        <dbReference type="EMBL" id="KAG5290877.1"/>
    </source>
</evidence>
<evidence type="ECO:0000256" key="1">
    <source>
        <dbReference type="SAM" id="MobiDB-lite"/>
    </source>
</evidence>
<accession>A0A8H7YJE1</accession>
<reference evidence="2 3" key="1">
    <citation type="submission" date="2021-01" db="EMBL/GenBank/DDBJ databases">
        <title>Chromosome-level genome assembly of a human fungal pathogen reveals clustering of transcriptionally co-regulated genes.</title>
        <authorList>
            <person name="Voorhies M."/>
            <person name="Cohen S."/>
            <person name="Shea T.P."/>
            <person name="Petrus S."/>
            <person name="Munoz J.F."/>
            <person name="Poplawski S."/>
            <person name="Goldman W.E."/>
            <person name="Michael T."/>
            <person name="Cuomo C.A."/>
            <person name="Sil A."/>
            <person name="Beyhan S."/>
        </authorList>
    </citation>
    <scope>NUCLEOTIDE SEQUENCE [LARGE SCALE GENOMIC DNA]</scope>
    <source>
        <strain evidence="2 3">G184AR</strain>
    </source>
</reference>
<dbReference type="OrthoDB" id="4187428at2759"/>
<proteinExistence type="predicted"/>
<sequence length="223" mass="26398">MVSDPNIAKKGYTKPGLLVSNLATLNGRQAGQSRLEAMPFTFDDMLLHLDMQINDPQNQRRLASQRFQDAYQKDWQPIRDFSKYLEDWEYYLPPYNEQQRMDNLRSKALPVIRNELLRYTQELGDDDEPLRRWQLIDENMPERRRAIRKGKPARFIDNQRRPGKSNSCQNKRKREEQTDSTQDPPEPAPRAADTSAESTANTINRRRSRVPLWQLELTRSWHE</sequence>
<protein>
    <submittedName>
        <fullName evidence="2">Uncharacterized protein</fullName>
    </submittedName>
</protein>
<feature type="region of interest" description="Disordered" evidence="1">
    <location>
        <begin position="144"/>
        <end position="209"/>
    </location>
</feature>
<dbReference type="VEuPathDB" id="FungiDB:I7I52_08029"/>
<dbReference type="Proteomes" id="UP000670092">
    <property type="component" value="Unassembled WGS sequence"/>
</dbReference>
<dbReference type="EMBL" id="JAEVHI010000005">
    <property type="protein sequence ID" value="KAG5290877.1"/>
    <property type="molecule type" value="Genomic_DNA"/>
</dbReference>
<gene>
    <name evidence="2" type="ORF">I7I52_08029</name>
</gene>
<organism evidence="2 3">
    <name type="scientific">Ajellomyces capsulatus</name>
    <name type="common">Darling's disease fungus</name>
    <name type="synonym">Histoplasma capsulatum</name>
    <dbReference type="NCBI Taxonomy" id="5037"/>
    <lineage>
        <taxon>Eukaryota</taxon>
        <taxon>Fungi</taxon>
        <taxon>Dikarya</taxon>
        <taxon>Ascomycota</taxon>
        <taxon>Pezizomycotina</taxon>
        <taxon>Eurotiomycetes</taxon>
        <taxon>Eurotiomycetidae</taxon>
        <taxon>Onygenales</taxon>
        <taxon>Ajellomycetaceae</taxon>
        <taxon>Histoplasma</taxon>
    </lineage>
</organism>
<name>A0A8H7YJE1_AJECA</name>
<dbReference type="AlphaFoldDB" id="A0A8H7YJE1"/>
<comment type="caution">
    <text evidence="2">The sequence shown here is derived from an EMBL/GenBank/DDBJ whole genome shotgun (WGS) entry which is preliminary data.</text>
</comment>
<evidence type="ECO:0000313" key="3">
    <source>
        <dbReference type="Proteomes" id="UP000670092"/>
    </source>
</evidence>